<sequence length="118" mass="13626">MDRCFLFLMLITIPGVFADSIEPKDKENIISKEGDSQTLRCTYDTSSNYAMLYWYRQYPNREPQYLLRKGARSWSYSEDIPDHHFQSTTSDTSTVLTITSVTLLDSAPYYCALRTAAQ</sequence>
<dbReference type="EMBL" id="JAUYZG010000008">
    <property type="protein sequence ID" value="KAK2900798.1"/>
    <property type="molecule type" value="Genomic_DNA"/>
</dbReference>
<protein>
    <recommendedName>
        <fullName evidence="7">Ig-like domain-containing protein</fullName>
    </recommendedName>
</protein>
<accession>A0AA88TP40</accession>
<evidence type="ECO:0000256" key="2">
    <source>
        <dbReference type="ARBA" id="ARBA00023130"/>
    </source>
</evidence>
<gene>
    <name evidence="8" type="ORF">Q8A67_008913</name>
</gene>
<evidence type="ECO:0000256" key="3">
    <source>
        <dbReference type="ARBA" id="ARBA00023170"/>
    </source>
</evidence>
<keyword evidence="5" id="KW-0391">Immunity</keyword>
<dbReference type="PANTHER" id="PTHR19367">
    <property type="entry name" value="T-CELL RECEPTOR ALPHA CHAIN V REGION"/>
    <property type="match status" value="1"/>
</dbReference>
<comment type="caution">
    <text evidence="8">The sequence shown here is derived from an EMBL/GenBank/DDBJ whole genome shotgun (WGS) entry which is preliminary data.</text>
</comment>
<dbReference type="InterPro" id="IPR007110">
    <property type="entry name" value="Ig-like_dom"/>
</dbReference>
<keyword evidence="2" id="KW-1064">Adaptive immunity</keyword>
<dbReference type="InterPro" id="IPR013106">
    <property type="entry name" value="Ig_V-set"/>
</dbReference>
<evidence type="ECO:0000256" key="4">
    <source>
        <dbReference type="ARBA" id="ARBA00023319"/>
    </source>
</evidence>
<dbReference type="Gene3D" id="2.60.40.10">
    <property type="entry name" value="Immunoglobulins"/>
    <property type="match status" value="1"/>
</dbReference>
<name>A0AA88TP40_9TELE</name>
<dbReference type="Proteomes" id="UP001187343">
    <property type="component" value="Unassembled WGS sequence"/>
</dbReference>
<keyword evidence="4" id="KW-0393">Immunoglobulin domain</keyword>
<dbReference type="SMART" id="SM00406">
    <property type="entry name" value="IGv"/>
    <property type="match status" value="1"/>
</dbReference>
<dbReference type="AlphaFoldDB" id="A0AA88TP40"/>
<dbReference type="InterPro" id="IPR036179">
    <property type="entry name" value="Ig-like_dom_sf"/>
</dbReference>
<dbReference type="GO" id="GO:0002250">
    <property type="term" value="P:adaptive immune response"/>
    <property type="evidence" value="ECO:0007669"/>
    <property type="project" value="UniProtKB-KW"/>
</dbReference>
<dbReference type="PANTHER" id="PTHR19367:SF18">
    <property type="entry name" value="T CELL RECEPTOR ALPHA VARIABLE 16"/>
    <property type="match status" value="1"/>
</dbReference>
<dbReference type="Pfam" id="PF07686">
    <property type="entry name" value="V-set"/>
    <property type="match status" value="1"/>
</dbReference>
<dbReference type="InterPro" id="IPR051287">
    <property type="entry name" value="TCR_variable_region"/>
</dbReference>
<keyword evidence="9" id="KW-1185">Reference proteome</keyword>
<evidence type="ECO:0000256" key="6">
    <source>
        <dbReference type="SAM" id="SignalP"/>
    </source>
</evidence>
<evidence type="ECO:0000256" key="5">
    <source>
        <dbReference type="ARBA" id="ARBA00043266"/>
    </source>
</evidence>
<evidence type="ECO:0000259" key="7">
    <source>
        <dbReference type="PROSITE" id="PS50835"/>
    </source>
</evidence>
<organism evidence="8 9">
    <name type="scientific">Cirrhinus molitorella</name>
    <name type="common">mud carp</name>
    <dbReference type="NCBI Taxonomy" id="172907"/>
    <lineage>
        <taxon>Eukaryota</taxon>
        <taxon>Metazoa</taxon>
        <taxon>Chordata</taxon>
        <taxon>Craniata</taxon>
        <taxon>Vertebrata</taxon>
        <taxon>Euteleostomi</taxon>
        <taxon>Actinopterygii</taxon>
        <taxon>Neopterygii</taxon>
        <taxon>Teleostei</taxon>
        <taxon>Ostariophysi</taxon>
        <taxon>Cypriniformes</taxon>
        <taxon>Cyprinidae</taxon>
        <taxon>Labeoninae</taxon>
        <taxon>Labeonini</taxon>
        <taxon>Cirrhinus</taxon>
    </lineage>
</organism>
<feature type="domain" description="Ig-like" evidence="7">
    <location>
        <begin position="14"/>
        <end position="118"/>
    </location>
</feature>
<feature type="signal peptide" evidence="6">
    <location>
        <begin position="1"/>
        <end position="18"/>
    </location>
</feature>
<keyword evidence="3" id="KW-0675">Receptor</keyword>
<evidence type="ECO:0000256" key="1">
    <source>
        <dbReference type="ARBA" id="ARBA00022729"/>
    </source>
</evidence>
<dbReference type="SUPFAM" id="SSF48726">
    <property type="entry name" value="Immunoglobulin"/>
    <property type="match status" value="1"/>
</dbReference>
<dbReference type="PROSITE" id="PS50835">
    <property type="entry name" value="IG_LIKE"/>
    <property type="match status" value="1"/>
</dbReference>
<keyword evidence="1 6" id="KW-0732">Signal</keyword>
<feature type="chain" id="PRO_5041669590" description="Ig-like domain-containing protein" evidence="6">
    <location>
        <begin position="19"/>
        <end position="118"/>
    </location>
</feature>
<reference evidence="8" key="1">
    <citation type="submission" date="2023-08" db="EMBL/GenBank/DDBJ databases">
        <title>Chromosome-level Genome Assembly of mud carp (Cirrhinus molitorella).</title>
        <authorList>
            <person name="Liu H."/>
        </authorList>
    </citation>
    <scope>NUCLEOTIDE SEQUENCE</scope>
    <source>
        <strain evidence="8">Prfri</strain>
        <tissue evidence="8">Muscle</tissue>
    </source>
</reference>
<proteinExistence type="predicted"/>
<dbReference type="InterPro" id="IPR013783">
    <property type="entry name" value="Ig-like_fold"/>
</dbReference>
<evidence type="ECO:0000313" key="8">
    <source>
        <dbReference type="EMBL" id="KAK2900798.1"/>
    </source>
</evidence>
<evidence type="ECO:0000313" key="9">
    <source>
        <dbReference type="Proteomes" id="UP001187343"/>
    </source>
</evidence>
<dbReference type="GO" id="GO:0042101">
    <property type="term" value="C:T cell receptor complex"/>
    <property type="evidence" value="ECO:0007669"/>
    <property type="project" value="UniProtKB-KW"/>
</dbReference>
<keyword evidence="5" id="KW-1279">T cell receptor</keyword>